<organism evidence="1 2">
    <name type="scientific">Hibiscus sabdariffa</name>
    <name type="common">roselle</name>
    <dbReference type="NCBI Taxonomy" id="183260"/>
    <lineage>
        <taxon>Eukaryota</taxon>
        <taxon>Viridiplantae</taxon>
        <taxon>Streptophyta</taxon>
        <taxon>Embryophyta</taxon>
        <taxon>Tracheophyta</taxon>
        <taxon>Spermatophyta</taxon>
        <taxon>Magnoliopsida</taxon>
        <taxon>eudicotyledons</taxon>
        <taxon>Gunneridae</taxon>
        <taxon>Pentapetalae</taxon>
        <taxon>rosids</taxon>
        <taxon>malvids</taxon>
        <taxon>Malvales</taxon>
        <taxon>Malvaceae</taxon>
        <taxon>Malvoideae</taxon>
        <taxon>Hibiscus</taxon>
    </lineage>
</organism>
<dbReference type="SUPFAM" id="SSF47923">
    <property type="entry name" value="Ypt/Rab-GAP domain of gyp1p"/>
    <property type="match status" value="1"/>
</dbReference>
<sequence>MSLTVNTTWGLRSHSALRLFLSTAIDEEYSSPILKLNPAILYVQGMNEVLAPIHYAFGGWSFCFQEMLERVSCPMLLCVKSRLLGGDFAANLKLLQPYPDINTEHTFYK</sequence>
<dbReference type="Proteomes" id="UP001472677">
    <property type="component" value="Unassembled WGS sequence"/>
</dbReference>
<keyword evidence="2" id="KW-1185">Reference proteome</keyword>
<evidence type="ECO:0000313" key="1">
    <source>
        <dbReference type="EMBL" id="KAK8500200.1"/>
    </source>
</evidence>
<reference evidence="1 2" key="1">
    <citation type="journal article" date="2024" name="G3 (Bethesda)">
        <title>Genome assembly of Hibiscus sabdariffa L. provides insights into metabolisms of medicinal natural products.</title>
        <authorList>
            <person name="Kim T."/>
        </authorList>
    </citation>
    <scope>NUCLEOTIDE SEQUENCE [LARGE SCALE GENOMIC DNA]</scope>
    <source>
        <strain evidence="1">TK-2024</strain>
        <tissue evidence="1">Old leaves</tissue>
    </source>
</reference>
<dbReference type="EMBL" id="JBBPBM010000223">
    <property type="protein sequence ID" value="KAK8500200.1"/>
    <property type="molecule type" value="Genomic_DNA"/>
</dbReference>
<accession>A0ABR2B0D9</accession>
<gene>
    <name evidence="1" type="ORF">V6N12_002306</name>
</gene>
<proteinExistence type="predicted"/>
<name>A0ABR2B0D9_9ROSI</name>
<protein>
    <submittedName>
        <fullName evidence="1">Uncharacterized protein</fullName>
    </submittedName>
</protein>
<evidence type="ECO:0000313" key="2">
    <source>
        <dbReference type="Proteomes" id="UP001472677"/>
    </source>
</evidence>
<dbReference type="InterPro" id="IPR035969">
    <property type="entry name" value="Rab-GAP_TBC_sf"/>
</dbReference>
<comment type="caution">
    <text evidence="1">The sequence shown here is derived from an EMBL/GenBank/DDBJ whole genome shotgun (WGS) entry which is preliminary data.</text>
</comment>